<accession>A0A081CKF0</accession>
<dbReference type="RefSeq" id="XP_014654799.1">
    <property type="nucleotide sequence ID" value="XM_014799313.1"/>
</dbReference>
<gene>
    <name evidence="1" type="ORF">PAN0_016d5372</name>
</gene>
<dbReference type="Proteomes" id="UP000053758">
    <property type="component" value="Unassembled WGS sequence"/>
</dbReference>
<evidence type="ECO:0000313" key="1">
    <source>
        <dbReference type="EMBL" id="GAK67146.1"/>
    </source>
</evidence>
<keyword evidence="2" id="KW-1185">Reference proteome</keyword>
<organism evidence="1">
    <name type="scientific">Pseudozyma antarctica</name>
    <name type="common">Yeast</name>
    <name type="synonym">Candida antarctica</name>
    <dbReference type="NCBI Taxonomy" id="84753"/>
    <lineage>
        <taxon>Eukaryota</taxon>
        <taxon>Fungi</taxon>
        <taxon>Dikarya</taxon>
        <taxon>Basidiomycota</taxon>
        <taxon>Ustilaginomycotina</taxon>
        <taxon>Ustilaginomycetes</taxon>
        <taxon>Ustilaginales</taxon>
        <taxon>Ustilaginaceae</taxon>
        <taxon>Moesziomyces</taxon>
    </lineage>
</organism>
<dbReference type="AlphaFoldDB" id="A0A081CKF0"/>
<dbReference type="HOGENOM" id="CLU_1834901_0_0_1"/>
<name>A0A081CKF0_PSEA2</name>
<dbReference type="GeneID" id="26306200"/>
<proteinExistence type="predicted"/>
<sequence length="140" mass="14831">MTPCSRAIRSQLDLTIASSGAWSNSGGTLGSNHTVPNDVAQCASSDMAPNNGVHCGRVHAGSPPDAQIQRPSHPTPFVPLLCASQYRCMPPDYARHHGLPSKGEASDLTLRNAGSDAHRVQVRLRTNPPTQAAHSLHDPL</sequence>
<reference evidence="1" key="1">
    <citation type="submission" date="2014-07" db="EMBL/GenBank/DDBJ databases">
        <title>Draft genome sequence of the yeast Pseudozyma antarctica JCM 10317 known as a producer of lipase B which used in a wide range of industrial applications.</title>
        <authorList>
            <person name="Morita T."/>
            <person name="Saika A."/>
            <person name="Koike H."/>
        </authorList>
    </citation>
    <scope>NUCLEOTIDE SEQUENCE</scope>
    <source>
        <strain evidence="1">JCM 10317</strain>
    </source>
</reference>
<dbReference type="EMBL" id="DF830083">
    <property type="protein sequence ID" value="GAK67146.1"/>
    <property type="molecule type" value="Genomic_DNA"/>
</dbReference>
<protein>
    <submittedName>
        <fullName evidence="1">Uncharacterized protein</fullName>
    </submittedName>
</protein>
<evidence type="ECO:0000313" key="2">
    <source>
        <dbReference type="Proteomes" id="UP000053758"/>
    </source>
</evidence>